<dbReference type="Proteomes" id="UP001465755">
    <property type="component" value="Unassembled WGS sequence"/>
</dbReference>
<gene>
    <name evidence="2" type="ORF">WJX73_004614</name>
</gene>
<reference evidence="2 3" key="1">
    <citation type="journal article" date="2024" name="Nat. Commun.">
        <title>Phylogenomics reveals the evolutionary origins of lichenization in chlorophyte algae.</title>
        <authorList>
            <person name="Puginier C."/>
            <person name="Libourel C."/>
            <person name="Otte J."/>
            <person name="Skaloud P."/>
            <person name="Haon M."/>
            <person name="Grisel S."/>
            <person name="Petersen M."/>
            <person name="Berrin J.G."/>
            <person name="Delaux P.M."/>
            <person name="Dal Grande F."/>
            <person name="Keller J."/>
        </authorList>
    </citation>
    <scope>NUCLEOTIDE SEQUENCE [LARGE SCALE GENOMIC DNA]</scope>
    <source>
        <strain evidence="2 3">SAG 2036</strain>
    </source>
</reference>
<protein>
    <recommendedName>
        <fullName evidence="4">Exonuclease domain-containing protein</fullName>
    </recommendedName>
</protein>
<name>A0AAW1NQW5_9CHLO</name>
<dbReference type="InterPro" id="IPR036397">
    <property type="entry name" value="RNaseH_sf"/>
</dbReference>
<evidence type="ECO:0000313" key="2">
    <source>
        <dbReference type="EMBL" id="KAK9790771.1"/>
    </source>
</evidence>
<feature type="region of interest" description="Disordered" evidence="1">
    <location>
        <begin position="1"/>
        <end position="121"/>
    </location>
</feature>
<accession>A0AAW1NQW5</accession>
<evidence type="ECO:0008006" key="4">
    <source>
        <dbReference type="Google" id="ProtNLM"/>
    </source>
</evidence>
<keyword evidence="3" id="KW-1185">Reference proteome</keyword>
<dbReference type="AlphaFoldDB" id="A0AAW1NQW5"/>
<feature type="compositionally biased region" description="Pro residues" evidence="1">
    <location>
        <begin position="77"/>
        <end position="88"/>
    </location>
</feature>
<sequence length="355" mass="39594">MNITASCRFSQARGGPVERAGMSSKRAREPVKGESSAYHDLSRRDKRPRVFSAQDDPTGLKPTSPDGSSFVEKHVPTPSPSPGPAPPRPPRDNLHEKYRKMMKKHEADRAPSTSLRSTGREMKARRRLMQQAAPDADEIVYLDVEGGGDRKTAKVVLLNGRGALLFAAEMVPFKSPEPAEGEQMPPGSWKRSGCRPLARRAWVREELRRRISGRYLGGHAVTDDLARFGLQDLVPTSKLRDTGRYGVFRQPSQQGGTAMRKLKDLAKVFLNITIQAGSGQHDPFVDADTCRRLYLLKQKAWERAIVLGIEESVPPEMCDAAKAPKATQSRKRQRMCSEDLTISVRGSRREVRLIF</sequence>
<dbReference type="Gene3D" id="3.30.420.10">
    <property type="entry name" value="Ribonuclease H-like superfamily/Ribonuclease H"/>
    <property type="match status" value="1"/>
</dbReference>
<dbReference type="EMBL" id="JALJOQ010000186">
    <property type="protein sequence ID" value="KAK9790771.1"/>
    <property type="molecule type" value="Genomic_DNA"/>
</dbReference>
<proteinExistence type="predicted"/>
<dbReference type="GO" id="GO:0003676">
    <property type="term" value="F:nucleic acid binding"/>
    <property type="evidence" value="ECO:0007669"/>
    <property type="project" value="InterPro"/>
</dbReference>
<comment type="caution">
    <text evidence="2">The sequence shown here is derived from an EMBL/GenBank/DDBJ whole genome shotgun (WGS) entry which is preliminary data.</text>
</comment>
<evidence type="ECO:0000313" key="3">
    <source>
        <dbReference type="Proteomes" id="UP001465755"/>
    </source>
</evidence>
<evidence type="ECO:0000256" key="1">
    <source>
        <dbReference type="SAM" id="MobiDB-lite"/>
    </source>
</evidence>
<organism evidence="2 3">
    <name type="scientific">Symbiochloris irregularis</name>
    <dbReference type="NCBI Taxonomy" id="706552"/>
    <lineage>
        <taxon>Eukaryota</taxon>
        <taxon>Viridiplantae</taxon>
        <taxon>Chlorophyta</taxon>
        <taxon>core chlorophytes</taxon>
        <taxon>Trebouxiophyceae</taxon>
        <taxon>Trebouxiales</taxon>
        <taxon>Trebouxiaceae</taxon>
        <taxon>Symbiochloris</taxon>
    </lineage>
</organism>